<feature type="region of interest" description="Disordered" evidence="6">
    <location>
        <begin position="769"/>
        <end position="794"/>
    </location>
</feature>
<dbReference type="Gene3D" id="4.10.240.10">
    <property type="entry name" value="Zn(2)-C6 fungal-type DNA-binding domain"/>
    <property type="match status" value="1"/>
</dbReference>
<dbReference type="AlphaFoldDB" id="A0A5N6WCT5"/>
<organism evidence="8 9">
    <name type="scientific">Aspergillus transmontanensis</name>
    <dbReference type="NCBI Taxonomy" id="1034304"/>
    <lineage>
        <taxon>Eukaryota</taxon>
        <taxon>Fungi</taxon>
        <taxon>Dikarya</taxon>
        <taxon>Ascomycota</taxon>
        <taxon>Pezizomycotina</taxon>
        <taxon>Eurotiomycetes</taxon>
        <taxon>Eurotiomycetidae</taxon>
        <taxon>Eurotiales</taxon>
        <taxon>Aspergillaceae</taxon>
        <taxon>Aspergillus</taxon>
        <taxon>Aspergillus subgen. Circumdati</taxon>
    </lineage>
</organism>
<dbReference type="InterPro" id="IPR001138">
    <property type="entry name" value="Zn2Cys6_DnaBD"/>
</dbReference>
<evidence type="ECO:0000256" key="3">
    <source>
        <dbReference type="ARBA" id="ARBA00023125"/>
    </source>
</evidence>
<dbReference type="EMBL" id="ML738298">
    <property type="protein sequence ID" value="KAE8318246.1"/>
    <property type="molecule type" value="Genomic_DNA"/>
</dbReference>
<feature type="region of interest" description="Disordered" evidence="6">
    <location>
        <begin position="155"/>
        <end position="213"/>
    </location>
</feature>
<keyword evidence="3" id="KW-0238">DNA-binding</keyword>
<name>A0A5N6WCT5_9EURO</name>
<dbReference type="CDD" id="cd00067">
    <property type="entry name" value="GAL4"/>
    <property type="match status" value="1"/>
</dbReference>
<reference evidence="9" key="1">
    <citation type="submission" date="2019-04" db="EMBL/GenBank/DDBJ databases">
        <title>Friends and foes A comparative genomics studyof 23 Aspergillus species from section Flavi.</title>
        <authorList>
            <consortium name="DOE Joint Genome Institute"/>
            <person name="Kjaerbolling I."/>
            <person name="Vesth T."/>
            <person name="Frisvad J.C."/>
            <person name="Nybo J.L."/>
            <person name="Theobald S."/>
            <person name="Kildgaard S."/>
            <person name="Isbrandt T."/>
            <person name="Kuo A."/>
            <person name="Sato A."/>
            <person name="Lyhne E.K."/>
            <person name="Kogle M.E."/>
            <person name="Wiebenga A."/>
            <person name="Kun R.S."/>
            <person name="Lubbers R.J."/>
            <person name="Makela M.R."/>
            <person name="Barry K."/>
            <person name="Chovatia M."/>
            <person name="Clum A."/>
            <person name="Daum C."/>
            <person name="Haridas S."/>
            <person name="He G."/>
            <person name="LaButti K."/>
            <person name="Lipzen A."/>
            <person name="Mondo S."/>
            <person name="Riley R."/>
            <person name="Salamov A."/>
            <person name="Simmons B.A."/>
            <person name="Magnuson J.K."/>
            <person name="Henrissat B."/>
            <person name="Mortensen U.H."/>
            <person name="Larsen T.O."/>
            <person name="Devries R.P."/>
            <person name="Grigoriev I.V."/>
            <person name="Machida M."/>
            <person name="Baker S.E."/>
            <person name="Andersen M.R."/>
        </authorList>
    </citation>
    <scope>NUCLEOTIDE SEQUENCE [LARGE SCALE GENOMIC DNA]</scope>
    <source>
        <strain evidence="9">CBS 130015</strain>
    </source>
</reference>
<evidence type="ECO:0000256" key="6">
    <source>
        <dbReference type="SAM" id="MobiDB-lite"/>
    </source>
</evidence>
<dbReference type="GO" id="GO:0000981">
    <property type="term" value="F:DNA-binding transcription factor activity, RNA polymerase II-specific"/>
    <property type="evidence" value="ECO:0007669"/>
    <property type="project" value="InterPro"/>
</dbReference>
<keyword evidence="2" id="KW-0805">Transcription regulation</keyword>
<dbReference type="PROSITE" id="PS50048">
    <property type="entry name" value="ZN2_CY6_FUNGAL_2"/>
    <property type="match status" value="1"/>
</dbReference>
<keyword evidence="9" id="KW-1185">Reference proteome</keyword>
<evidence type="ECO:0000313" key="9">
    <source>
        <dbReference type="Proteomes" id="UP000325433"/>
    </source>
</evidence>
<proteinExistence type="predicted"/>
<dbReference type="PROSITE" id="PS00463">
    <property type="entry name" value="ZN2_CY6_FUNGAL_1"/>
    <property type="match status" value="1"/>
</dbReference>
<dbReference type="Pfam" id="PF00172">
    <property type="entry name" value="Zn_clus"/>
    <property type="match status" value="1"/>
</dbReference>
<evidence type="ECO:0000256" key="5">
    <source>
        <dbReference type="ARBA" id="ARBA00023242"/>
    </source>
</evidence>
<protein>
    <submittedName>
        <fullName evidence="8">Fungal-specific transcription factor domain-containing protein</fullName>
    </submittedName>
</protein>
<evidence type="ECO:0000259" key="7">
    <source>
        <dbReference type="PROSITE" id="PS50048"/>
    </source>
</evidence>
<dbReference type="PANTHER" id="PTHR46910:SF25">
    <property type="entry name" value="ABC-TRANSPORTER-REGULATING TRANSCRIPTION FACTOR"/>
    <property type="match status" value="1"/>
</dbReference>
<accession>A0A5N6WCT5</accession>
<gene>
    <name evidence="8" type="ORF">BDV41DRAFT_414598</name>
</gene>
<feature type="region of interest" description="Disordered" evidence="6">
    <location>
        <begin position="729"/>
        <end position="756"/>
    </location>
</feature>
<evidence type="ECO:0000313" key="8">
    <source>
        <dbReference type="EMBL" id="KAE8318246.1"/>
    </source>
</evidence>
<dbReference type="PANTHER" id="PTHR46910">
    <property type="entry name" value="TRANSCRIPTION FACTOR PDR1"/>
    <property type="match status" value="1"/>
</dbReference>
<feature type="domain" description="Zn(2)-C6 fungal-type" evidence="7">
    <location>
        <begin position="89"/>
        <end position="119"/>
    </location>
</feature>
<dbReference type="SMART" id="SM00906">
    <property type="entry name" value="Fungal_trans"/>
    <property type="match status" value="1"/>
</dbReference>
<dbReference type="Pfam" id="PF04082">
    <property type="entry name" value="Fungal_trans"/>
    <property type="match status" value="1"/>
</dbReference>
<dbReference type="InterPro" id="IPR036864">
    <property type="entry name" value="Zn2-C6_fun-type_DNA-bd_sf"/>
</dbReference>
<dbReference type="CDD" id="cd12148">
    <property type="entry name" value="fungal_TF_MHR"/>
    <property type="match status" value="1"/>
</dbReference>
<sequence>MLIVFSMISLARGTEITSGKCRGIPNARNLWDLDSNLNLATQPTILPVSSNVLFSFLRGTLDVNPSFILGIAETMDTPAANASIRYAKACNTCRRKKTRCDGLRPSCSSCKSFGETCLFNDTVRGHRRRANHAYIATLEANVRDLEERLRSALSTDGTMDQGGGEKPSPANSNTSPGRDYEDGQEQYGGHHGNRNKENGDDNGDSQEGSTVWNPCLTEARRNVAQVEADMDNNHLFFTSSKGEMRFYGPSSGFSILAPGNLHRNHDRNSYAVWKSISHREFNPWQLTGWIPQALKDDFSKRQSAALPSKLVIAELVAEYFSYFNVALPLFNKQRFLQRLETQYSWNPDSSPAWWAALNIVLALAERRKAELDPAHNSESRQISLGYVKNALNVVVDLFLNTSDLLAVQATLGLALYFQDTANPQPLFMFSAAALRMAQAIGMHRSAHFGLSESELEERRNVFWIAFSVDADICMRTGRPPMQDAGDYDISLPRECPSDGMGVLLFQGGTVPVSFLHLLSRFALLQRRVYSLIYSVSSLKKRSREILQDVKDCEDSLRAWQMSIPPAYRPGPEFKAPREAMLPYILRLHFAFHCCQTDLHRVMALSRKFDVDSENDGSDLNLSKGYKESISIAVDAARSSIALIDVAQSFGSSFCWNFVYFPAAAAAILFAHLLAEPTSLQSRLDLERIRQATRLISNLVSEEPCTYLDYILEMCKRFQQTAETLLRLDKDGYSGEGSPIQEPGEQQQQQQQQQSSAALRFYGQPARTRADAGQYMPLRSSGGVTEPSSEPGDTNTSAMTYWNYFGDLDPVLHGHFGPSVPDQPEGEVGYQAPFPWSLQDIQLLFSR</sequence>
<dbReference type="SUPFAM" id="SSF57701">
    <property type="entry name" value="Zn2/Cys6 DNA-binding domain"/>
    <property type="match status" value="1"/>
</dbReference>
<evidence type="ECO:0000256" key="4">
    <source>
        <dbReference type="ARBA" id="ARBA00023163"/>
    </source>
</evidence>
<dbReference type="InterPro" id="IPR007219">
    <property type="entry name" value="XnlR_reg_dom"/>
</dbReference>
<dbReference type="SMART" id="SM00066">
    <property type="entry name" value="GAL4"/>
    <property type="match status" value="1"/>
</dbReference>
<keyword evidence="5" id="KW-0539">Nucleus</keyword>
<keyword evidence="4" id="KW-0804">Transcription</keyword>
<keyword evidence="1" id="KW-0479">Metal-binding</keyword>
<dbReference type="Proteomes" id="UP000325433">
    <property type="component" value="Unassembled WGS sequence"/>
</dbReference>
<dbReference type="InterPro" id="IPR050987">
    <property type="entry name" value="AtrR-like"/>
</dbReference>
<evidence type="ECO:0000256" key="1">
    <source>
        <dbReference type="ARBA" id="ARBA00022723"/>
    </source>
</evidence>
<dbReference type="GO" id="GO:0003677">
    <property type="term" value="F:DNA binding"/>
    <property type="evidence" value="ECO:0007669"/>
    <property type="project" value="UniProtKB-KW"/>
</dbReference>
<dbReference type="GO" id="GO:0006351">
    <property type="term" value="P:DNA-templated transcription"/>
    <property type="evidence" value="ECO:0007669"/>
    <property type="project" value="InterPro"/>
</dbReference>
<dbReference type="GO" id="GO:0008270">
    <property type="term" value="F:zinc ion binding"/>
    <property type="evidence" value="ECO:0007669"/>
    <property type="project" value="InterPro"/>
</dbReference>
<evidence type="ECO:0000256" key="2">
    <source>
        <dbReference type="ARBA" id="ARBA00023015"/>
    </source>
</evidence>
<dbReference type="GO" id="GO:0009893">
    <property type="term" value="P:positive regulation of metabolic process"/>
    <property type="evidence" value="ECO:0007669"/>
    <property type="project" value="UniProtKB-ARBA"/>
</dbReference>
<feature type="compositionally biased region" description="Polar residues" evidence="6">
    <location>
        <begin position="781"/>
        <end position="794"/>
    </location>
</feature>